<dbReference type="Pfam" id="PF02588">
    <property type="entry name" value="YitT_membrane"/>
    <property type="match status" value="1"/>
</dbReference>
<proteinExistence type="predicted"/>
<dbReference type="EMBL" id="ADMB01000010">
    <property type="protein sequence ID" value="EHR39030.1"/>
    <property type="molecule type" value="Genomic_DNA"/>
</dbReference>
<dbReference type="InterPro" id="IPR051461">
    <property type="entry name" value="UPF0750_membrane"/>
</dbReference>
<feature type="transmembrane region" description="Helical" evidence="6">
    <location>
        <begin position="73"/>
        <end position="91"/>
    </location>
</feature>
<keyword evidence="5 6" id="KW-0472">Membrane</keyword>
<keyword evidence="9" id="KW-1185">Reference proteome</keyword>
<dbReference type="RefSeq" id="WP_008537408.1">
    <property type="nucleotide sequence ID" value="NZ_JH601090.1"/>
</dbReference>
<accession>A0ABP2NNT0</accession>
<evidence type="ECO:0000256" key="1">
    <source>
        <dbReference type="ARBA" id="ARBA00004651"/>
    </source>
</evidence>
<evidence type="ECO:0000256" key="2">
    <source>
        <dbReference type="ARBA" id="ARBA00022475"/>
    </source>
</evidence>
<evidence type="ECO:0000256" key="6">
    <source>
        <dbReference type="SAM" id="Phobius"/>
    </source>
</evidence>
<dbReference type="InterPro" id="IPR019264">
    <property type="entry name" value="DUF2179"/>
</dbReference>
<keyword evidence="4 6" id="KW-1133">Transmembrane helix</keyword>
<reference evidence="8 9" key="1">
    <citation type="submission" date="2012-01" db="EMBL/GenBank/DDBJ databases">
        <title>The Genome Sequence of Megamonas funiformis YIT 11815.</title>
        <authorList>
            <consortium name="The Broad Institute Genome Sequencing Platform"/>
            <person name="Earl A."/>
            <person name="Ward D."/>
            <person name="Feldgarden M."/>
            <person name="Gevers D."/>
            <person name="Morotomi M."/>
            <person name="Young S.K."/>
            <person name="Zeng Q."/>
            <person name="Gargeya S."/>
            <person name="Fitzgerald M."/>
            <person name="Haas B."/>
            <person name="Abouelleil A."/>
            <person name="Alvarado L."/>
            <person name="Arachchi H.M."/>
            <person name="Berlin A."/>
            <person name="Chapman S.B."/>
            <person name="Gearin G."/>
            <person name="Goldberg J."/>
            <person name="Griggs A."/>
            <person name="Gujja S."/>
            <person name="Hansen M."/>
            <person name="Heiman D."/>
            <person name="Howarth C."/>
            <person name="Larimer J."/>
            <person name="Lui A."/>
            <person name="MacDonald P.J.P."/>
            <person name="McCowen C."/>
            <person name="Montmayeur A."/>
            <person name="Murphy C."/>
            <person name="Neiman D."/>
            <person name="Pearson M."/>
            <person name="Priest M."/>
            <person name="Roberts A."/>
            <person name="Saif S."/>
            <person name="Shea T."/>
            <person name="Sisk P."/>
            <person name="Stolte C."/>
            <person name="Sykes S."/>
            <person name="Wortman J."/>
            <person name="Nusbaum C."/>
            <person name="Birren B."/>
        </authorList>
    </citation>
    <scope>NUCLEOTIDE SEQUENCE [LARGE SCALE GENOMIC DNA]</scope>
    <source>
        <strain evidence="8 9">YIT 11815</strain>
    </source>
</reference>
<evidence type="ECO:0000256" key="5">
    <source>
        <dbReference type="ARBA" id="ARBA00023136"/>
    </source>
</evidence>
<comment type="subcellular location">
    <subcellularLocation>
        <location evidence="1">Cell membrane</location>
        <topology evidence="1">Multi-pass membrane protein</topology>
    </subcellularLocation>
</comment>
<dbReference type="InterPro" id="IPR015867">
    <property type="entry name" value="N-reg_PII/ATP_PRibTrfase_C"/>
</dbReference>
<sequence length="177" mass="19376">MPENITACIAGGVLCGIGAGITLLSKGSGGGEEILGLLLMQKYKSMSVGKIFNIINVFVFTTCMYIYDISAGVYSIFFAVVTAVVIDRVHLQNITMTMLIISKKEQLEDLIFKAVHRGVTKIKGIGAYSGEETNILLTVVSKDEALILRKILCDYDENVFIIEDESINVVGNFQKRL</sequence>
<evidence type="ECO:0000313" key="9">
    <source>
        <dbReference type="Proteomes" id="UP000005963"/>
    </source>
</evidence>
<evidence type="ECO:0000256" key="3">
    <source>
        <dbReference type="ARBA" id="ARBA00022692"/>
    </source>
</evidence>
<keyword evidence="3 6" id="KW-0812">Transmembrane</keyword>
<dbReference type="Gene3D" id="3.30.70.120">
    <property type="match status" value="1"/>
</dbReference>
<feature type="domain" description="DUF2179" evidence="7">
    <location>
        <begin position="117"/>
        <end position="171"/>
    </location>
</feature>
<dbReference type="InterPro" id="IPR003740">
    <property type="entry name" value="YitT"/>
</dbReference>
<protein>
    <recommendedName>
        <fullName evidence="7">DUF2179 domain-containing protein</fullName>
    </recommendedName>
</protein>
<dbReference type="PANTHER" id="PTHR33545">
    <property type="entry name" value="UPF0750 MEMBRANE PROTEIN YITT-RELATED"/>
    <property type="match status" value="1"/>
</dbReference>
<comment type="caution">
    <text evidence="8">The sequence shown here is derived from an EMBL/GenBank/DDBJ whole genome shotgun (WGS) entry which is preliminary data.</text>
</comment>
<keyword evidence="2" id="KW-1003">Cell membrane</keyword>
<dbReference type="Proteomes" id="UP000005963">
    <property type="component" value="Unassembled WGS sequence"/>
</dbReference>
<gene>
    <name evidence="8" type="ORF">HMPREF9454_00225</name>
</gene>
<dbReference type="CDD" id="cd16380">
    <property type="entry name" value="YitT_C"/>
    <property type="match status" value="1"/>
</dbReference>
<dbReference type="GeneID" id="93326854"/>
<evidence type="ECO:0000259" key="7">
    <source>
        <dbReference type="Pfam" id="PF10035"/>
    </source>
</evidence>
<organism evidence="8 9">
    <name type="scientific">Megamonas funiformis YIT 11815</name>
    <dbReference type="NCBI Taxonomy" id="742816"/>
    <lineage>
        <taxon>Bacteria</taxon>
        <taxon>Bacillati</taxon>
        <taxon>Bacillota</taxon>
        <taxon>Negativicutes</taxon>
        <taxon>Selenomonadales</taxon>
        <taxon>Selenomonadaceae</taxon>
        <taxon>Megamonas</taxon>
    </lineage>
</organism>
<evidence type="ECO:0000256" key="4">
    <source>
        <dbReference type="ARBA" id="ARBA00022989"/>
    </source>
</evidence>
<evidence type="ECO:0000313" key="8">
    <source>
        <dbReference type="EMBL" id="EHR39030.1"/>
    </source>
</evidence>
<dbReference type="Pfam" id="PF10035">
    <property type="entry name" value="DUF2179"/>
    <property type="match status" value="1"/>
</dbReference>
<name>A0ABP2NNT0_9FIRM</name>
<dbReference type="PANTHER" id="PTHR33545:SF5">
    <property type="entry name" value="UPF0750 MEMBRANE PROTEIN YITT"/>
    <property type="match status" value="1"/>
</dbReference>